<accession>A0ABQ2A378</accession>
<proteinExistence type="predicted"/>
<gene>
    <name evidence="1" type="ORF">GCM10007362_42400</name>
</gene>
<dbReference type="EMBL" id="BMDD01000005">
    <property type="protein sequence ID" value="GGH85296.1"/>
    <property type="molecule type" value="Genomic_DNA"/>
</dbReference>
<comment type="caution">
    <text evidence="1">The sequence shown here is derived from an EMBL/GenBank/DDBJ whole genome shotgun (WGS) entry which is preliminary data.</text>
</comment>
<evidence type="ECO:0000313" key="1">
    <source>
        <dbReference type="EMBL" id="GGH85296.1"/>
    </source>
</evidence>
<reference evidence="2" key="1">
    <citation type="journal article" date="2019" name="Int. J. Syst. Evol. Microbiol.">
        <title>The Global Catalogue of Microorganisms (GCM) 10K type strain sequencing project: providing services to taxonomists for standard genome sequencing and annotation.</title>
        <authorList>
            <consortium name="The Broad Institute Genomics Platform"/>
            <consortium name="The Broad Institute Genome Sequencing Center for Infectious Disease"/>
            <person name="Wu L."/>
            <person name="Ma J."/>
        </authorList>
    </citation>
    <scope>NUCLEOTIDE SEQUENCE [LARGE SCALE GENOMIC DNA]</scope>
    <source>
        <strain evidence="2">CCM 8702</strain>
    </source>
</reference>
<keyword evidence="2" id="KW-1185">Reference proteome</keyword>
<sequence>MNMYSLNNSIFSNANTEGIFILSPAGETLILKDEVSCLIFKGFKEEDTQSLEQIFEVVRHNFKISIEEEQFQKDISEFVEVLIQHQIIQVKNL</sequence>
<dbReference type="Proteomes" id="UP000605427">
    <property type="component" value="Unassembled WGS sequence"/>
</dbReference>
<organism evidence="1 2">
    <name type="scientific">Saccharibacillus endophyticus</name>
    <dbReference type="NCBI Taxonomy" id="2060666"/>
    <lineage>
        <taxon>Bacteria</taxon>
        <taxon>Bacillati</taxon>
        <taxon>Bacillota</taxon>
        <taxon>Bacilli</taxon>
        <taxon>Bacillales</taxon>
        <taxon>Paenibacillaceae</taxon>
        <taxon>Saccharibacillus</taxon>
    </lineage>
</organism>
<name>A0ABQ2A378_9BACL</name>
<evidence type="ECO:0008006" key="3">
    <source>
        <dbReference type="Google" id="ProtNLM"/>
    </source>
</evidence>
<protein>
    <recommendedName>
        <fullName evidence="3">PqqD family protein</fullName>
    </recommendedName>
</protein>
<evidence type="ECO:0000313" key="2">
    <source>
        <dbReference type="Proteomes" id="UP000605427"/>
    </source>
</evidence>
<dbReference type="RefSeq" id="WP_172241955.1">
    <property type="nucleotide sequence ID" value="NZ_BMDD01000005.1"/>
</dbReference>